<keyword evidence="2" id="KW-1185">Reference proteome</keyword>
<comment type="caution">
    <text evidence="1">The sequence shown here is derived from an EMBL/GenBank/DDBJ whole genome shotgun (WGS) entry which is preliminary data.</text>
</comment>
<evidence type="ECO:0000313" key="1">
    <source>
        <dbReference type="EMBL" id="KAF2069093.1"/>
    </source>
</evidence>
<proteinExistence type="predicted"/>
<accession>A0A8J4PLF6</accession>
<name>A0A8J4PLF6_9MYCE</name>
<evidence type="ECO:0000313" key="2">
    <source>
        <dbReference type="Proteomes" id="UP000695562"/>
    </source>
</evidence>
<evidence type="ECO:0008006" key="3">
    <source>
        <dbReference type="Google" id="ProtNLM"/>
    </source>
</evidence>
<dbReference type="EMBL" id="AJWJ01000750">
    <property type="protein sequence ID" value="KAF2069093.1"/>
    <property type="molecule type" value="Genomic_DNA"/>
</dbReference>
<reference evidence="1" key="1">
    <citation type="submission" date="2020-01" db="EMBL/GenBank/DDBJ databases">
        <title>Development of genomics and gene disruption for Polysphondylium violaceum indicates a role for the polyketide synthase stlB in stalk morphogenesis.</title>
        <authorList>
            <person name="Narita B."/>
            <person name="Kawabe Y."/>
            <person name="Kin K."/>
            <person name="Saito T."/>
            <person name="Gibbs R."/>
            <person name="Kuspa A."/>
            <person name="Muzny D."/>
            <person name="Queller D."/>
            <person name="Richards S."/>
            <person name="Strassman J."/>
            <person name="Sucgang R."/>
            <person name="Worley K."/>
            <person name="Schaap P."/>
        </authorList>
    </citation>
    <scope>NUCLEOTIDE SEQUENCE</scope>
    <source>
        <strain evidence="1">QSvi11</strain>
    </source>
</reference>
<dbReference type="AlphaFoldDB" id="A0A8J4PLF6"/>
<protein>
    <recommendedName>
        <fullName evidence="3">CHCH domain-containing protein</fullName>
    </recommendedName>
</protein>
<sequence length="120" mass="13713">MATYTTKKEYEKNFGPVLTDLFEHIGDCYLINKDKPNSETLVSSCVYSTFCPVEADNLTACYQQEGATVYKCYAQETLFARCLSKLAEDPTKLSEDNQIKFLYLNKLKKNEGPSKLRKDL</sequence>
<organism evidence="1 2">
    <name type="scientific">Polysphondylium violaceum</name>
    <dbReference type="NCBI Taxonomy" id="133409"/>
    <lineage>
        <taxon>Eukaryota</taxon>
        <taxon>Amoebozoa</taxon>
        <taxon>Evosea</taxon>
        <taxon>Eumycetozoa</taxon>
        <taxon>Dictyostelia</taxon>
        <taxon>Dictyosteliales</taxon>
        <taxon>Dictyosteliaceae</taxon>
        <taxon>Polysphondylium</taxon>
    </lineage>
</organism>
<dbReference type="Proteomes" id="UP000695562">
    <property type="component" value="Unassembled WGS sequence"/>
</dbReference>
<gene>
    <name evidence="1" type="ORF">CYY_009584</name>
</gene>